<evidence type="ECO:0000313" key="2">
    <source>
        <dbReference type="Proteomes" id="UP000299102"/>
    </source>
</evidence>
<dbReference type="EMBL" id="BGZK01003299">
    <property type="protein sequence ID" value="GBO99717.1"/>
    <property type="molecule type" value="Genomic_DNA"/>
</dbReference>
<protein>
    <submittedName>
        <fullName evidence="1">Uncharacterized protein</fullName>
    </submittedName>
</protein>
<dbReference type="AlphaFoldDB" id="A0A4C1SEX4"/>
<comment type="caution">
    <text evidence="1">The sequence shown here is derived from an EMBL/GenBank/DDBJ whole genome shotgun (WGS) entry which is preliminary data.</text>
</comment>
<organism evidence="1 2">
    <name type="scientific">Eumeta variegata</name>
    <name type="common">Bagworm moth</name>
    <name type="synonym">Eumeta japonica</name>
    <dbReference type="NCBI Taxonomy" id="151549"/>
    <lineage>
        <taxon>Eukaryota</taxon>
        <taxon>Metazoa</taxon>
        <taxon>Ecdysozoa</taxon>
        <taxon>Arthropoda</taxon>
        <taxon>Hexapoda</taxon>
        <taxon>Insecta</taxon>
        <taxon>Pterygota</taxon>
        <taxon>Neoptera</taxon>
        <taxon>Endopterygota</taxon>
        <taxon>Lepidoptera</taxon>
        <taxon>Glossata</taxon>
        <taxon>Ditrysia</taxon>
        <taxon>Tineoidea</taxon>
        <taxon>Psychidae</taxon>
        <taxon>Oiketicinae</taxon>
        <taxon>Eumeta</taxon>
    </lineage>
</organism>
<sequence>MGAGKQRAGCKEVHVHSPDFPYLERSVISLSACGPLSRWGDIKICGTWTKSKEPAAAMFYQICQNGGLGLPLAEKLHRTERSRSPIASKPQISSAELRLALRKVLRRRGRCAAALGRPWLHCRTSAIISTRGNSYVGGPGAARTPQGRGERAATSRHIRALGVASPAKCAPCVVISVCASGAGAREGERPSHRIISSQPLHRVQSPCARAVLWERSAMGALCDGLDGGAARARRESIERPERYGLQMFIYYATNTVTLARCENAIDDCAGVFSVRCGRDLSGRVSMLVFVYKDQSSRSDLTGDQNVSARAGRARRRPLHLDAFRHYKNYTYIMAFSGRL</sequence>
<evidence type="ECO:0000313" key="1">
    <source>
        <dbReference type="EMBL" id="GBO99717.1"/>
    </source>
</evidence>
<proteinExistence type="predicted"/>
<keyword evidence="2" id="KW-1185">Reference proteome</keyword>
<name>A0A4C1SEX4_EUMVA</name>
<dbReference type="Proteomes" id="UP000299102">
    <property type="component" value="Unassembled WGS sequence"/>
</dbReference>
<reference evidence="1 2" key="1">
    <citation type="journal article" date="2019" name="Commun. Biol.">
        <title>The bagworm genome reveals a unique fibroin gene that provides high tensile strength.</title>
        <authorList>
            <person name="Kono N."/>
            <person name="Nakamura H."/>
            <person name="Ohtoshi R."/>
            <person name="Tomita M."/>
            <person name="Numata K."/>
            <person name="Arakawa K."/>
        </authorList>
    </citation>
    <scope>NUCLEOTIDE SEQUENCE [LARGE SCALE GENOMIC DNA]</scope>
</reference>
<gene>
    <name evidence="1" type="ORF">EVAR_67429_1</name>
</gene>
<accession>A0A4C1SEX4</accession>